<protein>
    <submittedName>
        <fullName evidence="2">Alkaline shock response membrane anchor protein AmaP</fullName>
    </submittedName>
</protein>
<proteinExistence type="predicted"/>
<evidence type="ECO:0000313" key="3">
    <source>
        <dbReference type="Proteomes" id="UP001058271"/>
    </source>
</evidence>
<organism evidence="2 3">
    <name type="scientific">Dactylosporangium roseum</name>
    <dbReference type="NCBI Taxonomy" id="47989"/>
    <lineage>
        <taxon>Bacteria</taxon>
        <taxon>Bacillati</taxon>
        <taxon>Actinomycetota</taxon>
        <taxon>Actinomycetes</taxon>
        <taxon>Micromonosporales</taxon>
        <taxon>Micromonosporaceae</taxon>
        <taxon>Dactylosporangium</taxon>
    </lineage>
</organism>
<gene>
    <name evidence="2" type="primary">amaP</name>
    <name evidence="2" type="ORF">Drose_16105</name>
</gene>
<sequence length="192" mass="20399">MHADRVNRAVLAILGLLLLALGVSGILLGAGVFGDRAAHRKLLDNSVSHYISAHGEWVWPAVAVVAVVIALLSLRWLLTVLFSTGRLADITVAGDHSAGRTTLTSTALADALSGEIESYRGVHSTRTHLEGEPTNPQLAVAVDTDRNADLAALRRHIEANALAHARHALGVPDLPIRLDITVTKQRSSARVT</sequence>
<dbReference type="NCBIfam" id="NF033218">
    <property type="entry name" value="anchor_AmaP"/>
    <property type="match status" value="1"/>
</dbReference>
<feature type="transmembrane region" description="Helical" evidence="1">
    <location>
        <begin position="58"/>
        <end position="78"/>
    </location>
</feature>
<reference evidence="2" key="1">
    <citation type="submission" date="2021-04" db="EMBL/GenBank/DDBJ databases">
        <title>Biosynthetic gene clusters of Dactylosporangioum roseum.</title>
        <authorList>
            <person name="Hartkoorn R.C."/>
            <person name="Beaudoing E."/>
            <person name="Hot D."/>
            <person name="Moureu S."/>
        </authorList>
    </citation>
    <scope>NUCLEOTIDE SEQUENCE</scope>
    <source>
        <strain evidence="2">NRRL B-16295</strain>
    </source>
</reference>
<keyword evidence="1" id="KW-1133">Transmembrane helix</keyword>
<accession>A0ABY5ZBV9</accession>
<evidence type="ECO:0000313" key="2">
    <source>
        <dbReference type="EMBL" id="UWZ39610.1"/>
    </source>
</evidence>
<dbReference type="RefSeq" id="WP_260729032.1">
    <property type="nucleotide sequence ID" value="NZ_BAAABS010000003.1"/>
</dbReference>
<dbReference type="Proteomes" id="UP001058271">
    <property type="component" value="Chromosome"/>
</dbReference>
<dbReference type="EMBL" id="CP073721">
    <property type="protein sequence ID" value="UWZ39610.1"/>
    <property type="molecule type" value="Genomic_DNA"/>
</dbReference>
<name>A0ABY5ZBV9_9ACTN</name>
<keyword evidence="1" id="KW-0472">Membrane</keyword>
<evidence type="ECO:0000256" key="1">
    <source>
        <dbReference type="SAM" id="Phobius"/>
    </source>
</evidence>
<keyword evidence="3" id="KW-1185">Reference proteome</keyword>
<keyword evidence="1" id="KW-0812">Transmembrane</keyword>